<dbReference type="PANTHER" id="PTHR13231:SF3">
    <property type="entry name" value="SMALL RIBOSOMAL SUBUNIT PROTEIN MS31"/>
    <property type="match status" value="1"/>
</dbReference>
<evidence type="ECO:0000313" key="9">
    <source>
        <dbReference type="EMBL" id="SVE73509.1"/>
    </source>
</evidence>
<evidence type="ECO:0000256" key="3">
    <source>
        <dbReference type="ARBA" id="ARBA00022946"/>
    </source>
</evidence>
<name>A0A4Y7M1D7_9CRUS</name>
<keyword evidence="5" id="KW-0496">Mitochondrion</keyword>
<evidence type="ECO:0000256" key="4">
    <source>
        <dbReference type="ARBA" id="ARBA00022980"/>
    </source>
</evidence>
<dbReference type="InterPro" id="IPR026299">
    <property type="entry name" value="MRP-S31"/>
</dbReference>
<dbReference type="Pfam" id="PF15433">
    <property type="entry name" value="MRP-S31"/>
    <property type="match status" value="1"/>
</dbReference>
<keyword evidence="4" id="KW-0689">Ribosomal protein</keyword>
<comment type="similarity">
    <text evidence="2">Belongs to the mitochondrion-specific ribosomal protein mS31 family.</text>
</comment>
<dbReference type="PANTHER" id="PTHR13231">
    <property type="entry name" value="MITOCHONDRIAL RIBOSOMAL PROTEIN S31"/>
    <property type="match status" value="1"/>
</dbReference>
<dbReference type="AlphaFoldDB" id="A0A4Y7M1D7"/>
<organism evidence="9">
    <name type="scientific">Daphnia atkinsoni</name>
    <dbReference type="NCBI Taxonomy" id="342845"/>
    <lineage>
        <taxon>Eukaryota</taxon>
        <taxon>Metazoa</taxon>
        <taxon>Ecdysozoa</taxon>
        <taxon>Arthropoda</taxon>
        <taxon>Crustacea</taxon>
        <taxon>Branchiopoda</taxon>
        <taxon>Diplostraca</taxon>
        <taxon>Cladocera</taxon>
        <taxon>Anomopoda</taxon>
        <taxon>Daphniidae</taxon>
        <taxon>Daphnia</taxon>
        <taxon>Daphnia atkinsoni group</taxon>
    </lineage>
</organism>
<proteinExistence type="evidence at transcript level"/>
<evidence type="ECO:0000256" key="5">
    <source>
        <dbReference type="ARBA" id="ARBA00023128"/>
    </source>
</evidence>
<evidence type="ECO:0000256" key="1">
    <source>
        <dbReference type="ARBA" id="ARBA00004173"/>
    </source>
</evidence>
<keyword evidence="6" id="KW-0687">Ribonucleoprotein</keyword>
<comment type="subcellular location">
    <subcellularLocation>
        <location evidence="1">Mitochondrion</location>
    </subcellularLocation>
</comment>
<keyword evidence="3" id="KW-0809">Transit peptide</keyword>
<sequence>MLLRQAFGVKRNEILVRNLCFTRTLNSNQEQDEPKKVVDSKTKAEIKEAKQKEAKAKLNLLLESMSKTTQKSYPLESQLTLATPKAKAKPTTTDKRLVYNSKIEPEMLQAVEDVSNMLSTEKEASKNSLISKLEAVAKESEMARLEPFKPNKKKTEDLNSLLNTFKVDAKKPPKKFPASKLAPVKIDDVYGANPSGIFSKAHFKEESTAASGLTTWDMLYEKELELAVTHPPANGFQQMIQWTKQGKVWQFPIDNEQGLEEEARIGFHEHVFLEPHLKPWCPRRGPVRHFMELVIVGLSKNPYLTVEQKKEHINWFRDFFDAKRSILVESGAIPDITMKSAPSLST</sequence>
<evidence type="ECO:0000256" key="2">
    <source>
        <dbReference type="ARBA" id="ARBA00011057"/>
    </source>
</evidence>
<dbReference type="EMBL" id="LR003890">
    <property type="protein sequence ID" value="SVE73509.1"/>
    <property type="molecule type" value="mRNA"/>
</dbReference>
<accession>A0A4Y7M1D7</accession>
<protein>
    <recommendedName>
        <fullName evidence="7">Small ribosomal subunit protein mS31</fullName>
    </recommendedName>
    <alternativeName>
        <fullName evidence="8">28S ribosomal protein S31, mitochondrial</fullName>
    </alternativeName>
</protein>
<evidence type="ECO:0000256" key="8">
    <source>
        <dbReference type="ARBA" id="ARBA00035363"/>
    </source>
</evidence>
<dbReference type="GO" id="GO:0003735">
    <property type="term" value="F:structural constituent of ribosome"/>
    <property type="evidence" value="ECO:0007669"/>
    <property type="project" value="InterPro"/>
</dbReference>
<reference evidence="9" key="1">
    <citation type="submission" date="2018-08" db="EMBL/GenBank/DDBJ databases">
        <authorList>
            <person name="Cornetti L."/>
        </authorList>
    </citation>
    <scope>NUCLEOTIDE SEQUENCE</scope>
    <source>
        <strain evidence="9">IL-KID-3b-11</strain>
    </source>
</reference>
<evidence type="ECO:0000256" key="7">
    <source>
        <dbReference type="ARBA" id="ARBA00035133"/>
    </source>
</evidence>
<evidence type="ECO:0000256" key="6">
    <source>
        <dbReference type="ARBA" id="ARBA00023274"/>
    </source>
</evidence>
<dbReference type="GO" id="GO:0005763">
    <property type="term" value="C:mitochondrial small ribosomal subunit"/>
    <property type="evidence" value="ECO:0007669"/>
    <property type="project" value="InterPro"/>
</dbReference>
<gene>
    <name evidence="9" type="primary">EOG090X04UC</name>
</gene>